<dbReference type="SUPFAM" id="SSF53448">
    <property type="entry name" value="Nucleotide-diphospho-sugar transferases"/>
    <property type="match status" value="1"/>
</dbReference>
<dbReference type="Proteomes" id="UP000006050">
    <property type="component" value="Chromosome"/>
</dbReference>
<dbReference type="PANTHER" id="PTHR43685:SF11">
    <property type="entry name" value="GLYCOSYLTRANSFERASE TAGX-RELATED"/>
    <property type="match status" value="1"/>
</dbReference>
<evidence type="ECO:0000313" key="3">
    <source>
        <dbReference type="Proteomes" id="UP000006050"/>
    </source>
</evidence>
<dbReference type="AlphaFoldDB" id="I3Z0N0"/>
<dbReference type="KEGG" id="bbd:Belba_0127"/>
<accession>I3Z0N0</accession>
<dbReference type="Pfam" id="PF00535">
    <property type="entry name" value="Glycos_transf_2"/>
    <property type="match status" value="1"/>
</dbReference>
<protein>
    <submittedName>
        <fullName evidence="2">Glycosyl transferase</fullName>
    </submittedName>
</protein>
<dbReference type="InterPro" id="IPR029044">
    <property type="entry name" value="Nucleotide-diphossugar_trans"/>
</dbReference>
<gene>
    <name evidence="2" type="ordered locus">Belba_0127</name>
</gene>
<keyword evidence="2" id="KW-0808">Transferase</keyword>
<feature type="domain" description="Glycosyltransferase 2-like" evidence="1">
    <location>
        <begin position="8"/>
        <end position="123"/>
    </location>
</feature>
<sequence>MITSSLVSIICTVYNQENYVLEALNSVKSQDYKNFELIILENGSKDNSAKLIEKWVFENDILPIKVIYEDITLPYCQIFNKGLAISQGKYIMDLSGDDLILPGHLIKSVARLIDSPNSAFCFSDVELFEKGEKAKTFYKRDHYGELINQVKEGYIYKEIIKGNPVLSPSLIFDAEKLKAIGGYDESLEYEDFDVLVRLSRGFPAVFSDHIGVKKRIHIESFSSNQYQPKVSKMLPSTLKVCQKIFELNQDKEENQAIIYRVMYETKHSLWSANFEVANDFIKLAQKLGSKSLKFEFFKIWAKYRFNISGIYTVLKKKF</sequence>
<dbReference type="OrthoDB" id="396512at2"/>
<dbReference type="STRING" id="866536.Belba_0127"/>
<dbReference type="GO" id="GO:0016740">
    <property type="term" value="F:transferase activity"/>
    <property type="evidence" value="ECO:0007669"/>
    <property type="project" value="UniProtKB-KW"/>
</dbReference>
<dbReference type="PANTHER" id="PTHR43685">
    <property type="entry name" value="GLYCOSYLTRANSFERASE"/>
    <property type="match status" value="1"/>
</dbReference>
<organism evidence="2 3">
    <name type="scientific">Belliella baltica (strain DSM 15883 / CIP 108006 / LMG 21964 / BA134)</name>
    <dbReference type="NCBI Taxonomy" id="866536"/>
    <lineage>
        <taxon>Bacteria</taxon>
        <taxon>Pseudomonadati</taxon>
        <taxon>Bacteroidota</taxon>
        <taxon>Cytophagia</taxon>
        <taxon>Cytophagales</taxon>
        <taxon>Cyclobacteriaceae</taxon>
        <taxon>Belliella</taxon>
    </lineage>
</organism>
<dbReference type="eggNOG" id="COG1216">
    <property type="taxonomic scope" value="Bacteria"/>
</dbReference>
<dbReference type="InterPro" id="IPR050834">
    <property type="entry name" value="Glycosyltransf_2"/>
</dbReference>
<keyword evidence="3" id="KW-1185">Reference proteome</keyword>
<dbReference type="HOGENOM" id="CLU_025996_0_4_10"/>
<dbReference type="InterPro" id="IPR001173">
    <property type="entry name" value="Glyco_trans_2-like"/>
</dbReference>
<proteinExistence type="predicted"/>
<evidence type="ECO:0000313" key="2">
    <source>
        <dbReference type="EMBL" id="AFL82798.1"/>
    </source>
</evidence>
<dbReference type="RefSeq" id="WP_014770815.1">
    <property type="nucleotide sequence ID" value="NC_018010.1"/>
</dbReference>
<evidence type="ECO:0000259" key="1">
    <source>
        <dbReference type="Pfam" id="PF00535"/>
    </source>
</evidence>
<dbReference type="EMBL" id="CP003281">
    <property type="protein sequence ID" value="AFL82798.1"/>
    <property type="molecule type" value="Genomic_DNA"/>
</dbReference>
<name>I3Z0N0_BELBD</name>
<dbReference type="Gene3D" id="3.90.550.10">
    <property type="entry name" value="Spore Coat Polysaccharide Biosynthesis Protein SpsA, Chain A"/>
    <property type="match status" value="1"/>
</dbReference>
<reference evidence="3" key="1">
    <citation type="submission" date="2012-06" db="EMBL/GenBank/DDBJ databases">
        <title>The complete genome of Belliella baltica DSM 15883.</title>
        <authorList>
            <person name="Lucas S."/>
            <person name="Copeland A."/>
            <person name="Lapidus A."/>
            <person name="Goodwin L."/>
            <person name="Pitluck S."/>
            <person name="Peters L."/>
            <person name="Mikhailova N."/>
            <person name="Davenport K."/>
            <person name="Kyrpides N."/>
            <person name="Mavromatis K."/>
            <person name="Pagani I."/>
            <person name="Ivanova N."/>
            <person name="Ovchinnikova G."/>
            <person name="Zeytun A."/>
            <person name="Detter J.C."/>
            <person name="Han C."/>
            <person name="Land M."/>
            <person name="Hauser L."/>
            <person name="Markowitz V."/>
            <person name="Cheng J.-F."/>
            <person name="Hugenholtz P."/>
            <person name="Woyke T."/>
            <person name="Wu D."/>
            <person name="Tindall B."/>
            <person name="Pomrenke H."/>
            <person name="Brambilla E."/>
            <person name="Klenk H.-P."/>
            <person name="Eisen J.A."/>
        </authorList>
    </citation>
    <scope>NUCLEOTIDE SEQUENCE [LARGE SCALE GENOMIC DNA]</scope>
    <source>
        <strain evidence="3">DSM 15883 / CIP 108006 / LMG 21964 / BA134</strain>
    </source>
</reference>